<dbReference type="GO" id="GO:0008168">
    <property type="term" value="F:methyltransferase activity"/>
    <property type="evidence" value="ECO:0007669"/>
    <property type="project" value="UniProtKB-KW"/>
</dbReference>
<feature type="domain" description="Methyltransferase" evidence="1">
    <location>
        <begin position="36"/>
        <end position="127"/>
    </location>
</feature>
<dbReference type="RefSeq" id="WP_112230854.1">
    <property type="nucleotide sequence ID" value="NZ_QLTT01000011.1"/>
</dbReference>
<dbReference type="GO" id="GO:0032259">
    <property type="term" value="P:methylation"/>
    <property type="evidence" value="ECO:0007669"/>
    <property type="project" value="UniProtKB-KW"/>
</dbReference>
<comment type="caution">
    <text evidence="2">The sequence shown here is derived from an EMBL/GenBank/DDBJ whole genome shotgun (WGS) entry which is preliminary data.</text>
</comment>
<name>A0ABX9E277_9PSEU</name>
<evidence type="ECO:0000259" key="1">
    <source>
        <dbReference type="Pfam" id="PF13649"/>
    </source>
</evidence>
<dbReference type="CDD" id="cd02440">
    <property type="entry name" value="AdoMet_MTases"/>
    <property type="match status" value="1"/>
</dbReference>
<dbReference type="Pfam" id="PF13649">
    <property type="entry name" value="Methyltransf_25"/>
    <property type="match status" value="1"/>
</dbReference>
<protein>
    <submittedName>
        <fullName evidence="2">Methyltransferase family protein</fullName>
    </submittedName>
</protein>
<dbReference type="Proteomes" id="UP000248714">
    <property type="component" value="Unassembled WGS sequence"/>
</dbReference>
<gene>
    <name evidence="2" type="ORF">C8D87_111259</name>
</gene>
<keyword evidence="2" id="KW-0489">Methyltransferase</keyword>
<evidence type="ECO:0000313" key="3">
    <source>
        <dbReference type="Proteomes" id="UP000248714"/>
    </source>
</evidence>
<keyword evidence="2" id="KW-0808">Transferase</keyword>
<reference evidence="2 3" key="1">
    <citation type="submission" date="2018-06" db="EMBL/GenBank/DDBJ databases">
        <title>Genomic Encyclopedia of Type Strains, Phase IV (KMG-IV): sequencing the most valuable type-strain genomes for metagenomic binning, comparative biology and taxonomic classification.</title>
        <authorList>
            <person name="Goeker M."/>
        </authorList>
    </citation>
    <scope>NUCLEOTIDE SEQUENCE [LARGE SCALE GENOMIC DNA]</scope>
    <source>
        <strain evidence="2 3">DSM 45479</strain>
    </source>
</reference>
<dbReference type="InterPro" id="IPR041698">
    <property type="entry name" value="Methyltransf_25"/>
</dbReference>
<organism evidence="2 3">
    <name type="scientific">Lentzea atacamensis</name>
    <dbReference type="NCBI Taxonomy" id="531938"/>
    <lineage>
        <taxon>Bacteria</taxon>
        <taxon>Bacillati</taxon>
        <taxon>Actinomycetota</taxon>
        <taxon>Actinomycetes</taxon>
        <taxon>Pseudonocardiales</taxon>
        <taxon>Pseudonocardiaceae</taxon>
        <taxon>Lentzea</taxon>
    </lineage>
</organism>
<dbReference type="EMBL" id="QLTT01000011">
    <property type="protein sequence ID" value="RAS60840.1"/>
    <property type="molecule type" value="Genomic_DNA"/>
</dbReference>
<accession>A0ABX9E277</accession>
<keyword evidence="3" id="KW-1185">Reference proteome</keyword>
<evidence type="ECO:0000313" key="2">
    <source>
        <dbReference type="EMBL" id="RAS60840.1"/>
    </source>
</evidence>
<dbReference type="SUPFAM" id="SSF53335">
    <property type="entry name" value="S-adenosyl-L-methionine-dependent methyltransferases"/>
    <property type="match status" value="1"/>
</dbReference>
<dbReference type="InterPro" id="IPR029063">
    <property type="entry name" value="SAM-dependent_MTases_sf"/>
</dbReference>
<dbReference type="Gene3D" id="3.40.50.150">
    <property type="entry name" value="Vaccinia Virus protein VP39"/>
    <property type="match status" value="1"/>
</dbReference>
<proteinExistence type="predicted"/>
<sequence>MTFTDADNAALYDRLNPWKGADADFYDPLVDEARDVLDVGCGTGQMLIAARERGHAGRLVGLDPHDPSLDRARRRTDVEWVLAKAEDARWEAEFGLAVMSSNAFQCFVTDDELRNSLRAIRKALRPGARFAFDTRNPAAREWDAWRDATFEIDDLLVSYEVETVEDGVVTFTESTSRDGDLLRCDRASLRFLEVDELNGFLAETGFMIEGQYGGWTRGPITDRTRSIVTVAATRSW</sequence>